<dbReference type="GO" id="GO:0016787">
    <property type="term" value="F:hydrolase activity"/>
    <property type="evidence" value="ECO:0007669"/>
    <property type="project" value="InterPro"/>
</dbReference>
<dbReference type="EMBL" id="VMGN01000008">
    <property type="protein sequence ID" value="TSC94692.1"/>
    <property type="molecule type" value="Genomic_DNA"/>
</dbReference>
<sequence>MELRDYQEKKVEELKSKVNELLELGGNKICVLKAPTGSGKTIMMVEFMKRLVSPIDREDQSKKTIERNFEFDFRYSYFEDIRDNIINQNEILFLNWEKLYNKDRIYIRENEKGKNLSNIIENTKQTDREIILIIDESHLTALGPSAMRVREDIEAKITIEVSATPTFTENVVEVYHEKVVEEEMIKKEIWINPDLKKFNDGRRGGWQMAIDAAIEKRKELKKQFGEEKSDINPLLLIQLPNRNAGIIEVDEDIIQDYLKKKYAISEENNSLAVWLSENKTPNLVNIEKATNEVEVLIFKEAIAHGWDCPRAHILVKLRKESESENFEIQTVGRIMRMPELKHYSNHPELNIGFIYTNFNDISIVGNIANKYFGQQTSRRSEVYKKLDLPSIHFKRQREKTRLSSEFSTIFMEIADEMNLKGILDIKDKKIPNKMIVDGKIIDIDKVGKIEHSIMNYHSPAMELQTYYDLFCKANVGEFAPVDSMGIIKSALNRFAYKVMGFEKDDPEFHKVVLNKNNFEKIEEALTKTREKYKSIIAEKGEEREVENLVWNVPQVISYNSEYKVLPVQRSVMMPFYSKFQQNNQQALFDSETELNFVNYIDKAKYVKWWFKNGQNEVNYFAVPYIDRYGNQSAFYVDFILQLENNNVWLLDTKKGQTAEDAGPKAEGLAKYIKGQKDQGKKLFGGIVTPANGQWRYNDNEKYEYNPNDLKDWKFLNLN</sequence>
<evidence type="ECO:0000259" key="1">
    <source>
        <dbReference type="Pfam" id="PF04851"/>
    </source>
</evidence>
<comment type="caution">
    <text evidence="2">The sequence shown here is derived from an EMBL/GenBank/DDBJ whole genome shotgun (WGS) entry which is preliminary data.</text>
</comment>
<evidence type="ECO:0000313" key="3">
    <source>
        <dbReference type="Proteomes" id="UP000316495"/>
    </source>
</evidence>
<gene>
    <name evidence="2" type="ORF">Athens101428_207</name>
</gene>
<feature type="domain" description="Helicase/UvrB N-terminal" evidence="1">
    <location>
        <begin position="1"/>
        <end position="166"/>
    </location>
</feature>
<protein>
    <submittedName>
        <fullName evidence="2">Type III restriction protein res subunit</fullName>
    </submittedName>
</protein>
<dbReference type="Proteomes" id="UP000316495">
    <property type="component" value="Unassembled WGS sequence"/>
</dbReference>
<organism evidence="2 3">
    <name type="scientific">Candidatus Berkelbacteria bacterium Athens1014_28</name>
    <dbReference type="NCBI Taxonomy" id="2017145"/>
    <lineage>
        <taxon>Bacteria</taxon>
        <taxon>Candidatus Berkelbacteria</taxon>
    </lineage>
</organism>
<name>A0A554LP79_9BACT</name>
<accession>A0A554LP79</accession>
<dbReference type="Gene3D" id="3.40.50.300">
    <property type="entry name" value="P-loop containing nucleotide triphosphate hydrolases"/>
    <property type="match status" value="1"/>
</dbReference>
<reference evidence="2 3" key="1">
    <citation type="submission" date="2017-07" db="EMBL/GenBank/DDBJ databases">
        <title>Mechanisms for carbon and nitrogen cycling indicate functional differentiation within the Candidate Phyla Radiation.</title>
        <authorList>
            <person name="Danczak R.E."/>
            <person name="Johnston M.D."/>
            <person name="Kenah C."/>
            <person name="Slattery M."/>
            <person name="Wrighton K.C."/>
            <person name="Wilkins M.J."/>
        </authorList>
    </citation>
    <scope>NUCLEOTIDE SEQUENCE [LARGE SCALE GENOMIC DNA]</scope>
    <source>
        <strain evidence="2">Athens1014_28</strain>
    </source>
</reference>
<dbReference type="GO" id="GO:0005524">
    <property type="term" value="F:ATP binding"/>
    <property type="evidence" value="ECO:0007669"/>
    <property type="project" value="InterPro"/>
</dbReference>
<dbReference type="GO" id="GO:0003677">
    <property type="term" value="F:DNA binding"/>
    <property type="evidence" value="ECO:0007669"/>
    <property type="project" value="InterPro"/>
</dbReference>
<dbReference type="AlphaFoldDB" id="A0A554LP79"/>
<dbReference type="InterPro" id="IPR006935">
    <property type="entry name" value="Helicase/UvrB_N"/>
</dbReference>
<dbReference type="InterPro" id="IPR027417">
    <property type="entry name" value="P-loop_NTPase"/>
</dbReference>
<dbReference type="Pfam" id="PF04851">
    <property type="entry name" value="ResIII"/>
    <property type="match status" value="1"/>
</dbReference>
<evidence type="ECO:0000313" key="2">
    <source>
        <dbReference type="EMBL" id="TSC94692.1"/>
    </source>
</evidence>
<dbReference type="SUPFAM" id="SSF52540">
    <property type="entry name" value="P-loop containing nucleoside triphosphate hydrolases"/>
    <property type="match status" value="2"/>
</dbReference>
<proteinExistence type="predicted"/>